<dbReference type="Gene3D" id="1.10.287.470">
    <property type="entry name" value="Helix hairpin bin"/>
    <property type="match status" value="1"/>
</dbReference>
<dbReference type="InterPro" id="IPR058792">
    <property type="entry name" value="Beta-barrel_RND_2"/>
</dbReference>
<dbReference type="InterPro" id="IPR051909">
    <property type="entry name" value="MFP_Cation_Efflux"/>
</dbReference>
<dbReference type="InterPro" id="IPR058647">
    <property type="entry name" value="BSH_CzcB-like"/>
</dbReference>
<dbReference type="EMBL" id="DSVQ01000018">
    <property type="protein sequence ID" value="HGT40706.1"/>
    <property type="molecule type" value="Genomic_DNA"/>
</dbReference>
<proteinExistence type="predicted"/>
<dbReference type="GO" id="GO:0060003">
    <property type="term" value="P:copper ion export"/>
    <property type="evidence" value="ECO:0007669"/>
    <property type="project" value="TreeGrafter"/>
</dbReference>
<dbReference type="Pfam" id="PF25975">
    <property type="entry name" value="CzcB_C"/>
    <property type="match status" value="1"/>
</dbReference>
<evidence type="ECO:0000259" key="2">
    <source>
        <dbReference type="Pfam" id="PF25954"/>
    </source>
</evidence>
<dbReference type="Gene3D" id="2.40.50.100">
    <property type="match status" value="1"/>
</dbReference>
<feature type="domain" description="CusB-like beta-barrel" evidence="2">
    <location>
        <begin position="360"/>
        <end position="424"/>
    </location>
</feature>
<dbReference type="PANTHER" id="PTHR30097">
    <property type="entry name" value="CATION EFFLUX SYSTEM PROTEIN CUSB"/>
    <property type="match status" value="1"/>
</dbReference>
<dbReference type="GO" id="GO:0046914">
    <property type="term" value="F:transition metal ion binding"/>
    <property type="evidence" value="ECO:0007669"/>
    <property type="project" value="TreeGrafter"/>
</dbReference>
<dbReference type="GO" id="GO:0030288">
    <property type="term" value="C:outer membrane-bounded periplasmic space"/>
    <property type="evidence" value="ECO:0007669"/>
    <property type="project" value="TreeGrafter"/>
</dbReference>
<dbReference type="PANTHER" id="PTHR30097:SF4">
    <property type="entry name" value="SLR6042 PROTEIN"/>
    <property type="match status" value="1"/>
</dbReference>
<keyword evidence="1" id="KW-0813">Transport</keyword>
<organism evidence="5">
    <name type="scientific">Schlesneria paludicola</name>
    <dbReference type="NCBI Taxonomy" id="360056"/>
    <lineage>
        <taxon>Bacteria</taxon>
        <taxon>Pseudomonadati</taxon>
        <taxon>Planctomycetota</taxon>
        <taxon>Planctomycetia</taxon>
        <taxon>Planctomycetales</taxon>
        <taxon>Planctomycetaceae</taxon>
        <taxon>Schlesneria</taxon>
    </lineage>
</organism>
<protein>
    <submittedName>
        <fullName evidence="5">HlyD family efflux transporter periplasmic adaptor subunit</fullName>
    </submittedName>
</protein>
<sequence length="525" mass="57358">MSASLPRVAVSPPAGWRPAVSALINALVLAALGGLFYLGHHTEWKLPRWSAILGTAEPRVDDWCVEHLVPESACIECVPDRFPKGPSFGFCREHGVADCVLHHPELAQVRGEPQLPRYDTLQALAVLPRPENNSRNMLHTQRLQFADVEGPARAGIEVDVVRERPMRDELTANGELMFDPRRVVHLSSRVSGTVAVVWKSLGDDVAAGDLLALVDGAVVGQLKAQLLQAVVQLQFKRSTVERLRDVGLAGVVPQKSLIEAEAALQEAEIAYLAARQGLENLGFDVPDTWETAAPRQTADELRFLGIPAALLAELPSGARTGNLIPLRAPLAGTIVQADVVPGEVVDVTKTLFTLADPQRLWLVLHVRQEDARYVRPELPVRFRPDDGGAELEGRVSWISPVIDERTRTLSVRVLLSAVDRPLRDKTFGTGRIVLREEPHAVVVPRSAVHTTHDAHFVFVRNKEFFEDGAPKLFYVRQVRLGARDEDYVELLAGVLPGEVVAAEGSSVLLAQLLRSSLGAGCGCHE</sequence>
<dbReference type="GO" id="GO:0015679">
    <property type="term" value="P:plasma membrane copper ion transport"/>
    <property type="evidence" value="ECO:0007669"/>
    <property type="project" value="TreeGrafter"/>
</dbReference>
<dbReference type="Pfam" id="PF25973">
    <property type="entry name" value="BSH_CzcB"/>
    <property type="match status" value="1"/>
</dbReference>
<dbReference type="Gene3D" id="2.40.420.20">
    <property type="match status" value="1"/>
</dbReference>
<dbReference type="Gene3D" id="2.40.30.170">
    <property type="match status" value="1"/>
</dbReference>
<dbReference type="Pfam" id="PF25954">
    <property type="entry name" value="Beta-barrel_RND_2"/>
    <property type="match status" value="1"/>
</dbReference>
<dbReference type="InterPro" id="IPR058649">
    <property type="entry name" value="CzcB_C"/>
</dbReference>
<evidence type="ECO:0000259" key="4">
    <source>
        <dbReference type="Pfam" id="PF25975"/>
    </source>
</evidence>
<evidence type="ECO:0000313" key="5">
    <source>
        <dbReference type="EMBL" id="HGT40706.1"/>
    </source>
</evidence>
<name>A0A7C4QT30_9PLAN</name>
<feature type="domain" description="CzcB-like C-terminal circularly permuted SH3-like" evidence="4">
    <location>
        <begin position="441"/>
        <end position="507"/>
    </location>
</feature>
<feature type="domain" description="CzcB-like barrel-sandwich hybrid" evidence="3">
    <location>
        <begin position="182"/>
        <end position="356"/>
    </location>
</feature>
<reference evidence="5" key="1">
    <citation type="journal article" date="2020" name="mSystems">
        <title>Genome- and Community-Level Interaction Insights into Carbon Utilization and Element Cycling Functions of Hydrothermarchaeota in Hydrothermal Sediment.</title>
        <authorList>
            <person name="Zhou Z."/>
            <person name="Liu Y."/>
            <person name="Xu W."/>
            <person name="Pan J."/>
            <person name="Luo Z.H."/>
            <person name="Li M."/>
        </authorList>
    </citation>
    <scope>NUCLEOTIDE SEQUENCE [LARGE SCALE GENOMIC DNA]</scope>
    <source>
        <strain evidence="5">SpSt-508</strain>
    </source>
</reference>
<dbReference type="AlphaFoldDB" id="A0A7C4QT30"/>
<dbReference type="SUPFAM" id="SSF111369">
    <property type="entry name" value="HlyD-like secretion proteins"/>
    <property type="match status" value="2"/>
</dbReference>
<comment type="caution">
    <text evidence="5">The sequence shown here is derived from an EMBL/GenBank/DDBJ whole genome shotgun (WGS) entry which is preliminary data.</text>
</comment>
<gene>
    <name evidence="5" type="ORF">ENS64_15790</name>
</gene>
<accession>A0A7C4QT30</accession>
<evidence type="ECO:0000259" key="3">
    <source>
        <dbReference type="Pfam" id="PF25973"/>
    </source>
</evidence>
<evidence type="ECO:0000256" key="1">
    <source>
        <dbReference type="ARBA" id="ARBA00022448"/>
    </source>
</evidence>